<sequence length="54" mass="5743">MAHLGFDGFDHWGQVAVSAAAGEYRHGTPRMATEPGPRTAEGPGLADQPRRQPS</sequence>
<accession>A0AB39RKZ1</accession>
<gene>
    <name evidence="2" type="ORF">AB5J53_36640</name>
</gene>
<proteinExistence type="predicted"/>
<dbReference type="RefSeq" id="WP_369249887.1">
    <property type="nucleotide sequence ID" value="NZ_CP163443.1"/>
</dbReference>
<reference evidence="2" key="1">
    <citation type="submission" date="2024-07" db="EMBL/GenBank/DDBJ databases">
        <authorList>
            <person name="Yu S.T."/>
        </authorList>
    </citation>
    <scope>NUCLEOTIDE SEQUENCE</scope>
    <source>
        <strain evidence="2">R41</strain>
    </source>
</reference>
<name>A0AB39RKZ1_9ACTN</name>
<evidence type="ECO:0000313" key="2">
    <source>
        <dbReference type="EMBL" id="XDQ56817.1"/>
    </source>
</evidence>
<dbReference type="EMBL" id="CP163443">
    <property type="protein sequence ID" value="XDQ56817.1"/>
    <property type="molecule type" value="Genomic_DNA"/>
</dbReference>
<evidence type="ECO:0000256" key="1">
    <source>
        <dbReference type="SAM" id="MobiDB-lite"/>
    </source>
</evidence>
<feature type="region of interest" description="Disordered" evidence="1">
    <location>
        <begin position="23"/>
        <end position="54"/>
    </location>
</feature>
<protein>
    <submittedName>
        <fullName evidence="2">Uncharacterized protein</fullName>
    </submittedName>
</protein>
<organism evidence="2">
    <name type="scientific">Streptomyces sp. R41</name>
    <dbReference type="NCBI Taxonomy" id="3238632"/>
    <lineage>
        <taxon>Bacteria</taxon>
        <taxon>Bacillati</taxon>
        <taxon>Actinomycetota</taxon>
        <taxon>Actinomycetes</taxon>
        <taxon>Kitasatosporales</taxon>
        <taxon>Streptomycetaceae</taxon>
        <taxon>Streptomyces</taxon>
    </lineage>
</organism>
<dbReference type="AlphaFoldDB" id="A0AB39RKZ1"/>